<dbReference type="SUPFAM" id="SSF46689">
    <property type="entry name" value="Homeodomain-like"/>
    <property type="match status" value="1"/>
</dbReference>
<evidence type="ECO:0000313" key="6">
    <source>
        <dbReference type="EMBL" id="MBP2182045.1"/>
    </source>
</evidence>
<evidence type="ECO:0000259" key="5">
    <source>
        <dbReference type="PROSITE" id="PS50977"/>
    </source>
</evidence>
<keyword evidence="7" id="KW-1185">Reference proteome</keyword>
<dbReference type="EMBL" id="JAGGMS010000001">
    <property type="protein sequence ID" value="MBP2182045.1"/>
    <property type="molecule type" value="Genomic_DNA"/>
</dbReference>
<keyword evidence="1" id="KW-0805">Transcription regulation</keyword>
<accession>A0ABS4PT41</accession>
<dbReference type="PANTHER" id="PTHR30055">
    <property type="entry name" value="HTH-TYPE TRANSCRIPTIONAL REGULATOR RUTR"/>
    <property type="match status" value="1"/>
</dbReference>
<dbReference type="InterPro" id="IPR009057">
    <property type="entry name" value="Homeodomain-like_sf"/>
</dbReference>
<reference evidence="6 7" key="1">
    <citation type="submission" date="2021-03" db="EMBL/GenBank/DDBJ databases">
        <title>Sequencing the genomes of 1000 actinobacteria strains.</title>
        <authorList>
            <person name="Klenk H.-P."/>
        </authorList>
    </citation>
    <scope>NUCLEOTIDE SEQUENCE [LARGE SCALE GENOMIC DNA]</scope>
    <source>
        <strain evidence="6 7">DSM 45510</strain>
    </source>
</reference>
<dbReference type="PRINTS" id="PR00455">
    <property type="entry name" value="HTHTETR"/>
</dbReference>
<dbReference type="InterPro" id="IPR050109">
    <property type="entry name" value="HTH-type_TetR-like_transc_reg"/>
</dbReference>
<dbReference type="InterPro" id="IPR001647">
    <property type="entry name" value="HTH_TetR"/>
</dbReference>
<sequence length="196" mass="21125">MKRTVLKARNREALIEACLAEVAAHGYRDARLEDIAERAELSTGAIYSIFGSKRNLLAAAMDQLSTELAGELDSLTDPELPVTEVLRGAARVWMKMATEEGARDRFAFELEATAASLREPVPTQPIPAQRLRDLLTDRCLGTTRTTGEQARRLSVAAHALLSGLAQRALLDPSAVSTADAEEAAAALVRLLDRSGS</sequence>
<dbReference type="PANTHER" id="PTHR30055:SF234">
    <property type="entry name" value="HTH-TYPE TRANSCRIPTIONAL REGULATOR BETI"/>
    <property type="match status" value="1"/>
</dbReference>
<organism evidence="6 7">
    <name type="scientific">Amycolatopsis magusensis</name>
    <dbReference type="NCBI Taxonomy" id="882444"/>
    <lineage>
        <taxon>Bacteria</taxon>
        <taxon>Bacillati</taxon>
        <taxon>Actinomycetota</taxon>
        <taxon>Actinomycetes</taxon>
        <taxon>Pseudonocardiales</taxon>
        <taxon>Pseudonocardiaceae</taxon>
        <taxon>Amycolatopsis</taxon>
    </lineage>
</organism>
<dbReference type="InterPro" id="IPR036271">
    <property type="entry name" value="Tet_transcr_reg_TetR-rel_C_sf"/>
</dbReference>
<name>A0ABS4PT41_9PSEU</name>
<dbReference type="Gene3D" id="1.10.357.10">
    <property type="entry name" value="Tetracycline Repressor, domain 2"/>
    <property type="match status" value="1"/>
</dbReference>
<feature type="DNA-binding region" description="H-T-H motif" evidence="4">
    <location>
        <begin position="31"/>
        <end position="50"/>
    </location>
</feature>
<gene>
    <name evidence="6" type="ORF">JOM49_003571</name>
</gene>
<evidence type="ECO:0000256" key="2">
    <source>
        <dbReference type="ARBA" id="ARBA00023125"/>
    </source>
</evidence>
<comment type="caution">
    <text evidence="6">The sequence shown here is derived from an EMBL/GenBank/DDBJ whole genome shotgun (WGS) entry which is preliminary data.</text>
</comment>
<proteinExistence type="predicted"/>
<keyword evidence="2 4" id="KW-0238">DNA-binding</keyword>
<dbReference type="PROSITE" id="PS50977">
    <property type="entry name" value="HTH_TETR_2"/>
    <property type="match status" value="1"/>
</dbReference>
<keyword evidence="3" id="KW-0804">Transcription</keyword>
<dbReference type="RefSeq" id="WP_209665393.1">
    <property type="nucleotide sequence ID" value="NZ_JAGGMS010000001.1"/>
</dbReference>
<feature type="domain" description="HTH tetR-type" evidence="5">
    <location>
        <begin position="8"/>
        <end position="68"/>
    </location>
</feature>
<evidence type="ECO:0000256" key="4">
    <source>
        <dbReference type="PROSITE-ProRule" id="PRU00335"/>
    </source>
</evidence>
<dbReference type="SUPFAM" id="SSF48498">
    <property type="entry name" value="Tetracyclin repressor-like, C-terminal domain"/>
    <property type="match status" value="1"/>
</dbReference>
<evidence type="ECO:0000313" key="7">
    <source>
        <dbReference type="Proteomes" id="UP000741013"/>
    </source>
</evidence>
<evidence type="ECO:0000256" key="3">
    <source>
        <dbReference type="ARBA" id="ARBA00023163"/>
    </source>
</evidence>
<evidence type="ECO:0000256" key="1">
    <source>
        <dbReference type="ARBA" id="ARBA00023015"/>
    </source>
</evidence>
<dbReference type="Pfam" id="PF00440">
    <property type="entry name" value="TetR_N"/>
    <property type="match status" value="1"/>
</dbReference>
<protein>
    <submittedName>
        <fullName evidence="6">AcrR family transcriptional regulator</fullName>
    </submittedName>
</protein>
<dbReference type="Proteomes" id="UP000741013">
    <property type="component" value="Unassembled WGS sequence"/>
</dbReference>